<dbReference type="SMART" id="SM00173">
    <property type="entry name" value="RAS"/>
    <property type="match status" value="1"/>
</dbReference>
<evidence type="ECO:0000256" key="4">
    <source>
        <dbReference type="SAM" id="Coils"/>
    </source>
</evidence>
<keyword evidence="4" id="KW-0175">Coiled coil</keyword>
<comment type="caution">
    <text evidence="6">The sequence shown here is derived from an EMBL/GenBank/DDBJ whole genome shotgun (WGS) entry which is preliminary data.</text>
</comment>
<dbReference type="InterPro" id="IPR001806">
    <property type="entry name" value="Small_GTPase"/>
</dbReference>
<dbReference type="PANTHER" id="PTHR47979">
    <property type="entry name" value="DRAB11-RELATED"/>
    <property type="match status" value="1"/>
</dbReference>
<evidence type="ECO:0000313" key="7">
    <source>
        <dbReference type="Proteomes" id="UP001146793"/>
    </source>
</evidence>
<dbReference type="NCBIfam" id="TIGR00231">
    <property type="entry name" value="small_GTP"/>
    <property type="match status" value="1"/>
</dbReference>
<feature type="region of interest" description="Disordered" evidence="5">
    <location>
        <begin position="907"/>
        <end position="959"/>
    </location>
</feature>
<dbReference type="Proteomes" id="UP001146793">
    <property type="component" value="Unassembled WGS sequence"/>
</dbReference>
<name>A0AAV7YWJ0_9EUKA</name>
<dbReference type="PROSITE" id="PS51421">
    <property type="entry name" value="RAS"/>
    <property type="match status" value="1"/>
</dbReference>
<proteinExistence type="inferred from homology"/>
<sequence length="959" mass="109126">MFKFIIIGESGVGKSCILVQLTDHKFDNTEPTLGISYKSHILDIEGKTINLRIWDTAGQEQYRSITRSYYRDSHGALVVYDITNLHSFESLSYWVKDAKENSNQEMQMILIGNKKDLEHRRKVSKEVAQQFADENNMMYIETSAKTAENIEDAFYSCAEQVYESVKNGEMNSIGIGTSVKPIGKEIQEIVPPMTEEKEIPQKVLTKISKSLQTEIVFSTIIEHKRPKKKKNKPKTLVLTKYRIIIYGKSTSIRQKITHNKHLYDLKKIHTFDDKHASLEFDDCGLEFFTPKVNEIAKILLTNFLKISVGFPQDHFVEFERDQKTAFDELTVEEFPAKGYIETYKAWCNYFKFEVSSDLIDYITKEIIENEDEEKRTILNLSKFRGINLGIEDTVEIKPILHALNHNIYFTELIISNVNNKELIKELAIPLKTNVTLTKIVLSSTNATEGFKLVGKSIETNQSLPLTHLDLSLNKIPDKDVEVGLSPGLEKMKSGLSQLDLSHCNLSGKSIAKIFQSLGKNKKHLDLRYLNLSGNNFSRQGSEGFQKWAKKTGKKNQTIMFDFCNASVDIKVVCQAIAENLSKSKLKYLNLSGNEFSKTHYINVATMCHESQTLTELDLSKTGLKSEPIFNIFNEILGNSKISNFILNLSGNNIGPKGAIRLAEAFMNNGESCSMEELILDDCKLNVDGIVTLCGVDALLRSKSLKRVSLSRNIQKGKKVKNAIEPLSRLFGLQTLEYLRIRGDEKNHLGGDIIGCWEKLSENTSIKGIDIQGNYMGQTALKKLFEAITNEESSLETFRFDKNENNLNSLQEFSWVFKKPSKLCDVIFPKEDVENFLKSISKREKKELKNKIKELKQKIMNGKEVNQQNLKKNPISITSDFIEITSKDMRFFHQTQLAQKLKYNIATNGTRNENENEKESSSISQEESSEESESLEGSDFDLEVPNELPENLPTPDEDED</sequence>
<dbReference type="SMART" id="SM00368">
    <property type="entry name" value="LRR_RI"/>
    <property type="match status" value="5"/>
</dbReference>
<dbReference type="InterPro" id="IPR005225">
    <property type="entry name" value="Small_GTP-bd"/>
</dbReference>
<dbReference type="Gene3D" id="3.80.10.10">
    <property type="entry name" value="Ribonuclease Inhibitor"/>
    <property type="match status" value="1"/>
</dbReference>
<keyword evidence="2" id="KW-0547">Nucleotide-binding</keyword>
<feature type="coiled-coil region" evidence="4">
    <location>
        <begin position="837"/>
        <end position="864"/>
    </location>
</feature>
<dbReference type="InterPro" id="IPR001611">
    <property type="entry name" value="Leu-rich_rpt"/>
</dbReference>
<dbReference type="AlphaFoldDB" id="A0AAV7YWJ0"/>
<dbReference type="GO" id="GO:0003924">
    <property type="term" value="F:GTPase activity"/>
    <property type="evidence" value="ECO:0007669"/>
    <property type="project" value="InterPro"/>
</dbReference>
<dbReference type="FunFam" id="3.40.50.300:FF:001072">
    <property type="entry name" value="Rab family GTPase"/>
    <property type="match status" value="1"/>
</dbReference>
<dbReference type="SMART" id="SM00175">
    <property type="entry name" value="RAB"/>
    <property type="match status" value="1"/>
</dbReference>
<protein>
    <submittedName>
        <fullName evidence="6">Rab2a member ras oncogene family</fullName>
    </submittedName>
</protein>
<evidence type="ECO:0000256" key="3">
    <source>
        <dbReference type="ARBA" id="ARBA00023134"/>
    </source>
</evidence>
<dbReference type="GO" id="GO:0005525">
    <property type="term" value="F:GTP binding"/>
    <property type="evidence" value="ECO:0007669"/>
    <property type="project" value="UniProtKB-KW"/>
</dbReference>
<dbReference type="SMART" id="SM00174">
    <property type="entry name" value="RHO"/>
    <property type="match status" value="1"/>
</dbReference>
<dbReference type="Pfam" id="PF00560">
    <property type="entry name" value="LRR_1"/>
    <property type="match status" value="1"/>
</dbReference>
<dbReference type="Pfam" id="PF00071">
    <property type="entry name" value="Ras"/>
    <property type="match status" value="1"/>
</dbReference>
<dbReference type="InterPro" id="IPR027417">
    <property type="entry name" value="P-loop_NTPase"/>
</dbReference>
<dbReference type="SUPFAM" id="SSF52047">
    <property type="entry name" value="RNI-like"/>
    <property type="match status" value="2"/>
</dbReference>
<accession>A0AAV7YWJ0</accession>
<evidence type="ECO:0000256" key="1">
    <source>
        <dbReference type="ARBA" id="ARBA00006270"/>
    </source>
</evidence>
<keyword evidence="3" id="KW-0342">GTP-binding</keyword>
<dbReference type="PROSITE" id="PS51420">
    <property type="entry name" value="RHO"/>
    <property type="match status" value="1"/>
</dbReference>
<dbReference type="SMART" id="SM00176">
    <property type="entry name" value="RAN"/>
    <property type="match status" value="1"/>
</dbReference>
<dbReference type="EMBL" id="JANTQA010000047">
    <property type="protein sequence ID" value="KAJ3433061.1"/>
    <property type="molecule type" value="Genomic_DNA"/>
</dbReference>
<dbReference type="Gene3D" id="3.40.50.300">
    <property type="entry name" value="P-loop containing nucleotide triphosphate hydrolases"/>
    <property type="match status" value="1"/>
</dbReference>
<evidence type="ECO:0000256" key="2">
    <source>
        <dbReference type="ARBA" id="ARBA00022741"/>
    </source>
</evidence>
<dbReference type="PRINTS" id="PR00449">
    <property type="entry name" value="RASTRNSFRMNG"/>
</dbReference>
<dbReference type="CDD" id="cd00154">
    <property type="entry name" value="Rab"/>
    <property type="match status" value="1"/>
</dbReference>
<comment type="similarity">
    <text evidence="1">Belongs to the small GTPase superfamily. Rab family.</text>
</comment>
<gene>
    <name evidence="6" type="ORF">M0812_22011</name>
</gene>
<reference evidence="6" key="1">
    <citation type="submission" date="2022-08" db="EMBL/GenBank/DDBJ databases">
        <title>Novel sulphate-reducing endosymbionts in the free-living metamonad Anaeramoeba.</title>
        <authorList>
            <person name="Jerlstrom-Hultqvist J."/>
            <person name="Cepicka I."/>
            <person name="Gallot-Lavallee L."/>
            <person name="Salas-Leiva D."/>
            <person name="Curtis B.A."/>
            <person name="Zahonova K."/>
            <person name="Pipaliya S."/>
            <person name="Dacks J."/>
            <person name="Roger A.J."/>
        </authorList>
    </citation>
    <scope>NUCLEOTIDE SEQUENCE</scope>
    <source>
        <strain evidence="6">Busselton2</strain>
    </source>
</reference>
<evidence type="ECO:0000256" key="5">
    <source>
        <dbReference type="SAM" id="MobiDB-lite"/>
    </source>
</evidence>
<organism evidence="6 7">
    <name type="scientific">Anaeramoeba flamelloides</name>
    <dbReference type="NCBI Taxonomy" id="1746091"/>
    <lineage>
        <taxon>Eukaryota</taxon>
        <taxon>Metamonada</taxon>
        <taxon>Anaeramoebidae</taxon>
        <taxon>Anaeramoeba</taxon>
    </lineage>
</organism>
<dbReference type="PROSITE" id="PS51419">
    <property type="entry name" value="RAB"/>
    <property type="match status" value="1"/>
</dbReference>
<dbReference type="Pfam" id="PF13516">
    <property type="entry name" value="LRR_6"/>
    <property type="match status" value="2"/>
</dbReference>
<feature type="compositionally biased region" description="Acidic residues" evidence="5">
    <location>
        <begin position="926"/>
        <end position="943"/>
    </location>
</feature>
<dbReference type="InterPro" id="IPR050209">
    <property type="entry name" value="Rab_GTPases_membrane_traffic"/>
</dbReference>
<dbReference type="InterPro" id="IPR032675">
    <property type="entry name" value="LRR_dom_sf"/>
</dbReference>
<evidence type="ECO:0000313" key="6">
    <source>
        <dbReference type="EMBL" id="KAJ3433061.1"/>
    </source>
</evidence>
<dbReference type="SUPFAM" id="SSF52540">
    <property type="entry name" value="P-loop containing nucleoside triphosphate hydrolases"/>
    <property type="match status" value="1"/>
</dbReference>